<dbReference type="RefSeq" id="WP_319984951.1">
    <property type="nucleotide sequence ID" value="NZ_JAXAVV010000007.1"/>
</dbReference>
<dbReference type="EMBL" id="JAXAVV010000007">
    <property type="protein sequence ID" value="MDX8050977.1"/>
    <property type="molecule type" value="Genomic_DNA"/>
</dbReference>
<accession>A0ABU4TRR1</accession>
<sequence length="553" mass="59642">MAAAAAVLVWAVIAGVLVHASGQPAPVLQSVGPVITAGEFHGAVTTNMTICGALPALSDGVSDGDGVVWNIPAPVRTLSGRDDELAVVADLLQTTDTRSAVALHGMPGVGKTQLAFACADGVREDTRIGWLVPSATRLVATAALAELASLLGVGDQDQETAARRVVIELRGREKWLLLFDNVSLRADIADLVPDGSGRVLITSVEPDWGTVAEGVPVEPLTEDHGIAFLVTRSGDDDREAATDLTRRLGGLPLALEQVGAYCRQTVSSLAHYRELFDSNRTRLLQQGIPENYRLPVVVTLRLSIRRAEQRSVAAVQLLRLLAFLHPVGDPRDIVADIRGTPLRLRMAIVDPMRFNVVVNVLVSLSLLTRDEETDRDLRSLAVHEHVQATPRAPERHTAQDVALDRVGGVEVVEQHPVRRGIVLLEHPQQHRAGRPQPIQPLHRVLDGELLRLADAEPPPHRGRVVLVDQREQEMHSRMAVPPVHSGSIADGAVWSRRISAGPTAARPSSVGPPGRARRRASRRMAGRRRVPAGPGRRRAGGSERVSWPLRATA</sequence>
<evidence type="ECO:0000313" key="3">
    <source>
        <dbReference type="Proteomes" id="UP001271792"/>
    </source>
</evidence>
<organism evidence="2 3">
    <name type="scientific">Lentzea kristufekii</name>
    <dbReference type="NCBI Taxonomy" id="3095430"/>
    <lineage>
        <taxon>Bacteria</taxon>
        <taxon>Bacillati</taxon>
        <taxon>Actinomycetota</taxon>
        <taxon>Actinomycetes</taxon>
        <taxon>Pseudonocardiales</taxon>
        <taxon>Pseudonocardiaceae</taxon>
        <taxon>Lentzea</taxon>
    </lineage>
</organism>
<keyword evidence="3" id="KW-1185">Reference proteome</keyword>
<dbReference type="Gene3D" id="3.40.50.300">
    <property type="entry name" value="P-loop containing nucleotide triphosphate hydrolases"/>
    <property type="match status" value="1"/>
</dbReference>
<dbReference type="PANTHER" id="PTHR35205">
    <property type="entry name" value="NB-ARC AND TPR DOMAIN PROTEIN"/>
    <property type="match status" value="1"/>
</dbReference>
<comment type="caution">
    <text evidence="2">The sequence shown here is derived from an EMBL/GenBank/DDBJ whole genome shotgun (WGS) entry which is preliminary data.</text>
</comment>
<gene>
    <name evidence="2" type="ORF">SK571_16440</name>
</gene>
<name>A0ABU4TRR1_9PSEU</name>
<feature type="compositionally biased region" description="Basic residues" evidence="1">
    <location>
        <begin position="515"/>
        <end position="539"/>
    </location>
</feature>
<proteinExistence type="predicted"/>
<dbReference type="PANTHER" id="PTHR35205:SF1">
    <property type="entry name" value="ZU5 DOMAIN-CONTAINING PROTEIN"/>
    <property type="match status" value="1"/>
</dbReference>
<protein>
    <submittedName>
        <fullName evidence="2">NB-ARC domain-containing protein</fullName>
    </submittedName>
</protein>
<evidence type="ECO:0000256" key="1">
    <source>
        <dbReference type="SAM" id="MobiDB-lite"/>
    </source>
</evidence>
<feature type="region of interest" description="Disordered" evidence="1">
    <location>
        <begin position="500"/>
        <end position="553"/>
    </location>
</feature>
<reference evidence="2 3" key="1">
    <citation type="submission" date="2023-11" db="EMBL/GenBank/DDBJ databases">
        <title>Lentzea sokolovensis, sp. nov., Lentzea kristufkii, sp. nov., and Lentzea miocenensis, sp. nov., rare actinobacteria from Sokolov Coal Basin, Miocene lacustrine sediment, Czech Republic.</title>
        <authorList>
            <person name="Lara A."/>
            <person name="Kotroba L."/>
            <person name="Nouioui I."/>
            <person name="Neumann-Schaal M."/>
            <person name="Mast Y."/>
            <person name="Chronakova A."/>
        </authorList>
    </citation>
    <scope>NUCLEOTIDE SEQUENCE [LARGE SCALE GENOMIC DNA]</scope>
    <source>
        <strain evidence="2 3">BCCO 10_0798</strain>
    </source>
</reference>
<dbReference type="SUPFAM" id="SSF52540">
    <property type="entry name" value="P-loop containing nucleoside triphosphate hydrolases"/>
    <property type="match status" value="1"/>
</dbReference>
<dbReference type="Proteomes" id="UP001271792">
    <property type="component" value="Unassembled WGS sequence"/>
</dbReference>
<evidence type="ECO:0000313" key="2">
    <source>
        <dbReference type="EMBL" id="MDX8050977.1"/>
    </source>
</evidence>
<dbReference type="PRINTS" id="PR00364">
    <property type="entry name" value="DISEASERSIST"/>
</dbReference>
<dbReference type="InterPro" id="IPR027417">
    <property type="entry name" value="P-loop_NTPase"/>
</dbReference>